<evidence type="ECO:0000259" key="7">
    <source>
        <dbReference type="PROSITE" id="PS51902"/>
    </source>
</evidence>
<feature type="domain" description="ClpX-type ZB" evidence="7">
    <location>
        <begin position="1"/>
        <end position="54"/>
    </location>
</feature>
<dbReference type="NCBIfam" id="NF003745">
    <property type="entry name" value="PRK05342.1"/>
    <property type="match status" value="1"/>
</dbReference>
<dbReference type="PROSITE" id="PS51902">
    <property type="entry name" value="CLPX_ZB"/>
    <property type="match status" value="1"/>
</dbReference>
<feature type="compositionally biased region" description="Acidic residues" evidence="6">
    <location>
        <begin position="413"/>
        <end position="426"/>
    </location>
</feature>
<evidence type="ECO:0000256" key="5">
    <source>
        <dbReference type="ARBA" id="ARBA00023186"/>
    </source>
</evidence>
<evidence type="ECO:0000256" key="2">
    <source>
        <dbReference type="ARBA" id="ARBA00022741"/>
    </source>
</evidence>
<dbReference type="Pfam" id="PF06689">
    <property type="entry name" value="zf-C4_ClpX"/>
    <property type="match status" value="1"/>
</dbReference>
<dbReference type="InterPro" id="IPR003959">
    <property type="entry name" value="ATPase_AAA_core"/>
</dbReference>
<dbReference type="FunFam" id="1.10.8.60:FF:000002">
    <property type="entry name" value="ATP-dependent Clp protease ATP-binding subunit ClpX"/>
    <property type="match status" value="1"/>
</dbReference>
<dbReference type="SUPFAM" id="SSF52540">
    <property type="entry name" value="P-loop containing nucleoside triphosphate hydrolases"/>
    <property type="match status" value="1"/>
</dbReference>
<dbReference type="InterPro" id="IPR003593">
    <property type="entry name" value="AAA+_ATPase"/>
</dbReference>
<dbReference type="Pfam" id="PF10431">
    <property type="entry name" value="ClpB_D2-small"/>
    <property type="match status" value="1"/>
</dbReference>
<keyword evidence="3" id="KW-0862">Zinc</keyword>
<dbReference type="SMART" id="SM01086">
    <property type="entry name" value="ClpB_D2-small"/>
    <property type="match status" value="1"/>
</dbReference>
<feature type="region of interest" description="Disordered" evidence="6">
    <location>
        <begin position="403"/>
        <end position="426"/>
    </location>
</feature>
<evidence type="ECO:0000256" key="4">
    <source>
        <dbReference type="ARBA" id="ARBA00022840"/>
    </source>
</evidence>
<dbReference type="SMART" id="SM00994">
    <property type="entry name" value="zf-C4_ClpX"/>
    <property type="match status" value="1"/>
</dbReference>
<dbReference type="InterPro" id="IPR046425">
    <property type="entry name" value="ClpX_bact"/>
</dbReference>
<dbReference type="InterPro" id="IPR010603">
    <property type="entry name" value="Znf_CppX_C4"/>
</dbReference>
<keyword evidence="2" id="KW-0547">Nucleotide-binding</keyword>
<evidence type="ECO:0000256" key="3">
    <source>
        <dbReference type="ARBA" id="ARBA00022833"/>
    </source>
</evidence>
<dbReference type="InterPro" id="IPR050052">
    <property type="entry name" value="ATP-dep_Clp_protease_ClpX"/>
</dbReference>
<dbReference type="GO" id="GO:0051082">
    <property type="term" value="F:unfolded protein binding"/>
    <property type="evidence" value="ECO:0007669"/>
    <property type="project" value="InterPro"/>
</dbReference>
<dbReference type="InterPro" id="IPR059188">
    <property type="entry name" value="Znf_CLPX-like"/>
</dbReference>
<reference evidence="8" key="1">
    <citation type="submission" date="2020-05" db="EMBL/GenBank/DDBJ databases">
        <authorList>
            <person name="Chiriac C."/>
            <person name="Salcher M."/>
            <person name="Ghai R."/>
            <person name="Kavagutti S V."/>
        </authorList>
    </citation>
    <scope>NUCLEOTIDE SEQUENCE</scope>
</reference>
<evidence type="ECO:0000256" key="1">
    <source>
        <dbReference type="ARBA" id="ARBA00022723"/>
    </source>
</evidence>
<dbReference type="PANTHER" id="PTHR48102:SF7">
    <property type="entry name" value="ATP-DEPENDENT CLP PROTEASE ATP-BINDING SUBUNIT CLPX-LIKE, MITOCHONDRIAL"/>
    <property type="match status" value="1"/>
</dbReference>
<dbReference type="Pfam" id="PF07724">
    <property type="entry name" value="AAA_2"/>
    <property type="match status" value="1"/>
</dbReference>
<accession>A0A6J5ZGA1</accession>
<dbReference type="GO" id="GO:0051603">
    <property type="term" value="P:proteolysis involved in protein catabolic process"/>
    <property type="evidence" value="ECO:0007669"/>
    <property type="project" value="TreeGrafter"/>
</dbReference>
<keyword evidence="1" id="KW-0479">Metal-binding</keyword>
<dbReference type="PANTHER" id="PTHR48102">
    <property type="entry name" value="ATP-DEPENDENT CLP PROTEASE ATP-BINDING SUBUNIT CLPX-LIKE, MITOCHONDRIAL-RELATED"/>
    <property type="match status" value="1"/>
</dbReference>
<dbReference type="GO" id="GO:0046983">
    <property type="term" value="F:protein dimerization activity"/>
    <property type="evidence" value="ECO:0007669"/>
    <property type="project" value="InterPro"/>
</dbReference>
<dbReference type="Gene3D" id="3.40.50.300">
    <property type="entry name" value="P-loop containing nucleotide triphosphate hydrolases"/>
    <property type="match status" value="1"/>
</dbReference>
<dbReference type="Gene3D" id="1.10.8.60">
    <property type="match status" value="1"/>
</dbReference>
<dbReference type="SUPFAM" id="SSF57716">
    <property type="entry name" value="Glucocorticoid receptor-like (DNA-binding domain)"/>
    <property type="match status" value="1"/>
</dbReference>
<organism evidence="8">
    <name type="scientific">freshwater metagenome</name>
    <dbReference type="NCBI Taxonomy" id="449393"/>
    <lineage>
        <taxon>unclassified sequences</taxon>
        <taxon>metagenomes</taxon>
        <taxon>ecological metagenomes</taxon>
    </lineage>
</organism>
<keyword evidence="4" id="KW-0067">ATP-binding</keyword>
<dbReference type="InterPro" id="IPR019489">
    <property type="entry name" value="Clp_ATPase_C"/>
</dbReference>
<keyword evidence="5" id="KW-0143">Chaperone</keyword>
<dbReference type="AlphaFoldDB" id="A0A6J5ZGA1"/>
<protein>
    <submittedName>
        <fullName evidence="8">Unannotated protein</fullName>
    </submittedName>
</protein>
<dbReference type="FunFam" id="3.40.50.300:FF:000005">
    <property type="entry name" value="ATP-dependent Clp protease ATP-binding subunit ClpX"/>
    <property type="match status" value="1"/>
</dbReference>
<dbReference type="HAMAP" id="MF_00175">
    <property type="entry name" value="ClpX"/>
    <property type="match status" value="1"/>
</dbReference>
<name>A0A6J5ZGA1_9ZZZZ</name>
<evidence type="ECO:0000313" key="8">
    <source>
        <dbReference type="EMBL" id="CAB4340368.1"/>
    </source>
</evidence>
<dbReference type="GO" id="GO:0051301">
    <property type="term" value="P:cell division"/>
    <property type="evidence" value="ECO:0007669"/>
    <property type="project" value="TreeGrafter"/>
</dbReference>
<dbReference type="Gene3D" id="6.20.220.10">
    <property type="entry name" value="ClpX chaperone, C4-type zinc finger domain"/>
    <property type="match status" value="1"/>
</dbReference>
<dbReference type="GO" id="GO:0016887">
    <property type="term" value="F:ATP hydrolysis activity"/>
    <property type="evidence" value="ECO:0007669"/>
    <property type="project" value="InterPro"/>
</dbReference>
<dbReference type="InterPro" id="IPR027417">
    <property type="entry name" value="P-loop_NTPase"/>
</dbReference>
<dbReference type="SMART" id="SM00382">
    <property type="entry name" value="AAA"/>
    <property type="match status" value="1"/>
</dbReference>
<dbReference type="CDD" id="cd19497">
    <property type="entry name" value="RecA-like_ClpX"/>
    <property type="match status" value="1"/>
</dbReference>
<dbReference type="NCBIfam" id="TIGR00382">
    <property type="entry name" value="clpX"/>
    <property type="match status" value="1"/>
</dbReference>
<sequence length="426" mass="46629">MARPTDSSEQLLCSFCGKSQRQVKKLIAGPGVYICDECIDLCNEIIDEELSVPSSFDVENLPRPKEIYDFLDEYVIGQDEAKRTLSVAVYNHYKRIQMSQGDDNEIELQKSNILLLGPTGCGKTLLAQTLAKLLNVPFAIADATALTEAGYVGEDVENILLKLIQAADYDVKKAETGIIYIDEVDKVARKSESPSITRDVSGEGVQQALLKILEGTTASVPPQGGRKHPHQEFLTIDTTNILFICGGAFANLDKVIEKRVGHKGIGFGAAISARSEHDPGKIFAQCLPEDLVNYGLIPEFIGRLPVTSAVHQLTRADLISILTEPRNALTKQFQTFFAFDGIELVFADDALDSVADKALERETGARGLRSIIEEVLLEVQFELPSRGDVKKCVVTRESVENGFPPTLVTESQDGSDELDEQLPEAS</sequence>
<dbReference type="InterPro" id="IPR038366">
    <property type="entry name" value="Znf_CppX_C4_sf"/>
</dbReference>
<dbReference type="InterPro" id="IPR004487">
    <property type="entry name" value="Clp_protease_ATP-bd_su_ClpX"/>
</dbReference>
<dbReference type="EMBL" id="CAESAO010000030">
    <property type="protein sequence ID" value="CAB4340368.1"/>
    <property type="molecule type" value="Genomic_DNA"/>
</dbReference>
<dbReference type="GO" id="GO:0005524">
    <property type="term" value="F:ATP binding"/>
    <property type="evidence" value="ECO:0007669"/>
    <property type="project" value="UniProtKB-KW"/>
</dbReference>
<gene>
    <name evidence="8" type="ORF">UFOPK3522_00536</name>
</gene>
<dbReference type="GO" id="GO:0009376">
    <property type="term" value="C:HslUV protease complex"/>
    <property type="evidence" value="ECO:0007669"/>
    <property type="project" value="TreeGrafter"/>
</dbReference>
<evidence type="ECO:0000256" key="6">
    <source>
        <dbReference type="SAM" id="MobiDB-lite"/>
    </source>
</evidence>
<dbReference type="GO" id="GO:0008270">
    <property type="term" value="F:zinc ion binding"/>
    <property type="evidence" value="ECO:0007669"/>
    <property type="project" value="InterPro"/>
</dbReference>
<proteinExistence type="inferred from homology"/>
<dbReference type="GO" id="GO:0140662">
    <property type="term" value="F:ATP-dependent protein folding chaperone"/>
    <property type="evidence" value="ECO:0007669"/>
    <property type="project" value="InterPro"/>
</dbReference>